<protein>
    <submittedName>
        <fullName evidence="1">Uncharacterized protein</fullName>
    </submittedName>
</protein>
<proteinExistence type="predicted"/>
<evidence type="ECO:0000313" key="1">
    <source>
        <dbReference type="EMBL" id="KAE9619462.1"/>
    </source>
</evidence>
<gene>
    <name evidence="1" type="ORF">Lalb_Chr02g0153361</name>
</gene>
<dbReference type="Proteomes" id="UP000447434">
    <property type="component" value="Chromosome 2"/>
</dbReference>
<name>A0A6A4R1H7_LUPAL</name>
<evidence type="ECO:0000313" key="2">
    <source>
        <dbReference type="Proteomes" id="UP000447434"/>
    </source>
</evidence>
<sequence>MRDSRFVLSDDAILNPPSFSKLLSTANRKLLDGTTPFSLRQRRGNQVHCRSVEARYLLASFIAHERNTRSRNQF</sequence>
<accession>A0A6A4R1H7</accession>
<dbReference type="EMBL" id="WOCE01000002">
    <property type="protein sequence ID" value="KAE9619462.1"/>
    <property type="molecule type" value="Genomic_DNA"/>
</dbReference>
<reference evidence="2" key="1">
    <citation type="journal article" date="2020" name="Nat. Commun.">
        <title>Genome sequence of the cluster root forming white lupin.</title>
        <authorList>
            <person name="Hufnagel B."/>
            <person name="Marques A."/>
            <person name="Soriano A."/>
            <person name="Marques L."/>
            <person name="Divol F."/>
            <person name="Doumas P."/>
            <person name="Sallet E."/>
            <person name="Mancinotti D."/>
            <person name="Carrere S."/>
            <person name="Marande W."/>
            <person name="Arribat S."/>
            <person name="Keller J."/>
            <person name="Huneau C."/>
            <person name="Blein T."/>
            <person name="Aime D."/>
            <person name="Laguerre M."/>
            <person name="Taylor J."/>
            <person name="Schubert V."/>
            <person name="Nelson M."/>
            <person name="Geu-Flores F."/>
            <person name="Crespi M."/>
            <person name="Gallardo-Guerrero K."/>
            <person name="Delaux P.-M."/>
            <person name="Salse J."/>
            <person name="Berges H."/>
            <person name="Guyot R."/>
            <person name="Gouzy J."/>
            <person name="Peret B."/>
        </authorList>
    </citation>
    <scope>NUCLEOTIDE SEQUENCE [LARGE SCALE GENOMIC DNA]</scope>
    <source>
        <strain evidence="2">cv. Amiga</strain>
    </source>
</reference>
<keyword evidence="2" id="KW-1185">Reference proteome</keyword>
<organism evidence="1 2">
    <name type="scientific">Lupinus albus</name>
    <name type="common">White lupine</name>
    <name type="synonym">Lupinus termis</name>
    <dbReference type="NCBI Taxonomy" id="3870"/>
    <lineage>
        <taxon>Eukaryota</taxon>
        <taxon>Viridiplantae</taxon>
        <taxon>Streptophyta</taxon>
        <taxon>Embryophyta</taxon>
        <taxon>Tracheophyta</taxon>
        <taxon>Spermatophyta</taxon>
        <taxon>Magnoliopsida</taxon>
        <taxon>eudicotyledons</taxon>
        <taxon>Gunneridae</taxon>
        <taxon>Pentapetalae</taxon>
        <taxon>rosids</taxon>
        <taxon>fabids</taxon>
        <taxon>Fabales</taxon>
        <taxon>Fabaceae</taxon>
        <taxon>Papilionoideae</taxon>
        <taxon>50 kb inversion clade</taxon>
        <taxon>genistoids sensu lato</taxon>
        <taxon>core genistoids</taxon>
        <taxon>Genisteae</taxon>
        <taxon>Lupinus</taxon>
    </lineage>
</organism>
<comment type="caution">
    <text evidence="1">The sequence shown here is derived from an EMBL/GenBank/DDBJ whole genome shotgun (WGS) entry which is preliminary data.</text>
</comment>
<dbReference type="AlphaFoldDB" id="A0A6A4R1H7"/>